<dbReference type="Proteomes" id="UP000237647">
    <property type="component" value="Unassembled WGS sequence"/>
</dbReference>
<keyword evidence="3" id="KW-1185">Reference proteome</keyword>
<protein>
    <recommendedName>
        <fullName evidence="4">AsmA-like protein</fullName>
    </recommendedName>
</protein>
<keyword evidence="1" id="KW-0472">Membrane</keyword>
<feature type="transmembrane region" description="Helical" evidence="1">
    <location>
        <begin position="14"/>
        <end position="37"/>
    </location>
</feature>
<proteinExistence type="predicted"/>
<dbReference type="EMBL" id="PVTK01000001">
    <property type="protein sequence ID" value="PRY66537.1"/>
    <property type="molecule type" value="Genomic_DNA"/>
</dbReference>
<evidence type="ECO:0000313" key="3">
    <source>
        <dbReference type="Proteomes" id="UP000237647"/>
    </source>
</evidence>
<sequence>MPDTNIAKKRLSRLALATLISVALIITVWLIGSYWLLNSQWLPKRISQFEGIEIRWSQGSSRHPGRWELENLYLAREDETLPISIEAERATLSLSLLSLLRGELFINALDAEGIRRFTVGDIALEAQGALHVADTALGRERLAVPEMTLAITQGRLVRLSDQTTLVNAIDLTASASLDEVTPTDPATGELNPELLAALSASLDIHAQADAWDVFMPYLDALPWLFLNGRGELTGNIELREGTLEEQSRLTLNAPELRLTLDERQLQASTHPPAWIIADEPPPRHTATGQGSVALSVKDGRLGFATQLTEVTLADTRPYALDTALRLTSDITNQRLDRLESPADAELTLEGNITRLDMLDRYLAETLEGQGIRLSGSGRIDAEVSVRDTQAHSGHLWVEAEALAARALDFRVEGNGTLEAKLAAADTLTATLDFTQATLTHHERTLLDGAALEVNLQSPIDPARARELATATLDWHAARLPDIRVLQPYLNAYLPDPAPLELIRGQAQSHGALSINHAHLSGDIHLSGNGLTTRWQRSDEDTTLTSDMQLALRLNQAALDGTSLDISGSRLRWQVAENSQAGERLESILAIREARFARANDVPSGQFRLEGSVQRLGFLNAFLPDAHGLALSGNGQLFAQGAFRDKRLLAPTRLRIDANQLEVAFLDYLATGRGELTAQIDSAEQARLSLGIPQFALQRQGDDRPHVEGRHFALTTQTEQLSEVLESPAPEYFVTRIALPITEVPDFTRYNRYLPESAGITLLGGQASLASEWLLDGMNAQGTLSLRAYGADMALLDQRLRGDLHLSLNLTEGDLETRRFTADDSFLRLENIIRPDDGPSADAGWWVQLSMNQARLDWADPIRLESQIGLDMRDTGLLARLFLARARETEWLGRLLSVRGISGTAALVINGDRVSLRGLRLDGGPLTLLSDITLTEKSASGALYARLGALGIAVELEENQPDLHLLQPRRWFERWRQARLPALDD</sequence>
<accession>A0A2T0V8T8</accession>
<evidence type="ECO:0000313" key="2">
    <source>
        <dbReference type="EMBL" id="PRY66537.1"/>
    </source>
</evidence>
<comment type="caution">
    <text evidence="2">The sequence shown here is derived from an EMBL/GenBank/DDBJ whole genome shotgun (WGS) entry which is preliminary data.</text>
</comment>
<keyword evidence="1" id="KW-1133">Transmembrane helix</keyword>
<dbReference type="RefSeq" id="WP_106373498.1">
    <property type="nucleotide sequence ID" value="NZ_PVTK01000001.1"/>
</dbReference>
<dbReference type="OrthoDB" id="6126320at2"/>
<gene>
    <name evidence="2" type="ORF">B0H98_101531</name>
</gene>
<evidence type="ECO:0000256" key="1">
    <source>
        <dbReference type="SAM" id="Phobius"/>
    </source>
</evidence>
<reference evidence="2 3" key="1">
    <citation type="submission" date="2018-03" db="EMBL/GenBank/DDBJ databases">
        <title>Genomic Encyclopedia of Type Strains, Phase III (KMG-III): the genomes of soil and plant-associated and newly described type strains.</title>
        <authorList>
            <person name="Whitman W."/>
        </authorList>
    </citation>
    <scope>NUCLEOTIDE SEQUENCE [LARGE SCALE GENOMIC DNA]</scope>
    <source>
        <strain evidence="2 3">CGMCC 1.12152</strain>
    </source>
</reference>
<dbReference type="AlphaFoldDB" id="A0A2T0V8T8"/>
<evidence type="ECO:0008006" key="4">
    <source>
        <dbReference type="Google" id="ProtNLM"/>
    </source>
</evidence>
<name>A0A2T0V8T8_9GAMM</name>
<keyword evidence="1" id="KW-0812">Transmembrane</keyword>
<organism evidence="2 3">
    <name type="scientific">Vreelandella songnenensis</name>
    <dbReference type="NCBI Taxonomy" id="1176243"/>
    <lineage>
        <taxon>Bacteria</taxon>
        <taxon>Pseudomonadati</taxon>
        <taxon>Pseudomonadota</taxon>
        <taxon>Gammaproteobacteria</taxon>
        <taxon>Oceanospirillales</taxon>
        <taxon>Halomonadaceae</taxon>
        <taxon>Vreelandella</taxon>
    </lineage>
</organism>